<dbReference type="Gene3D" id="1.20.1600.10">
    <property type="entry name" value="Outer membrane efflux proteins (OEP)"/>
    <property type="match status" value="1"/>
</dbReference>
<dbReference type="InterPro" id="IPR004763">
    <property type="entry name" value="CusA-like"/>
</dbReference>
<feature type="transmembrane region" description="Helical" evidence="8">
    <location>
        <begin position="905"/>
        <end position="924"/>
    </location>
</feature>
<feature type="transmembrane region" description="Helical" evidence="8">
    <location>
        <begin position="930"/>
        <end position="955"/>
    </location>
</feature>
<feature type="transmembrane region" description="Helical" evidence="8">
    <location>
        <begin position="976"/>
        <end position="997"/>
    </location>
</feature>
<dbReference type="Gene3D" id="3.30.70.1440">
    <property type="entry name" value="Multidrug efflux transporter AcrB pore domain"/>
    <property type="match status" value="1"/>
</dbReference>
<dbReference type="SUPFAM" id="SSF56954">
    <property type="entry name" value="Outer membrane efflux proteins (OEP)"/>
    <property type="match status" value="1"/>
</dbReference>
<comment type="similarity">
    <text evidence="2">Belongs to the resistance-nodulation-cell division (RND) (TC 2.A.6) family.</text>
</comment>
<sequence>MLDSIIRFSIGHKLLIGLLTLALVAWGGYSVLHLPIDAVPDITNNQVQVITQTPSLGAPDVERLVTFPIEQAIATIPDVQEVRSFSRFGLSVVTIVFPDDTDIYWARNQVNERLKEAERQIPPGAGTPGLAPVTTGLGEIYQYVLHPKKGYEKQFSPTELRTVQDWLVRRQLLGTPGVADVSSFGGNIKQYEVAVEPERLRAYNVSIGELFAALEQNNQNTGGAYIDKNPAAYFIRTEGLVGSLEDVGRIVVKAPTAGGGVPVLVRDVAEVRFGHAVRYGLMTRNQEGEVVGALVLMLKGANSSEVIKAVKERMAVIEKTLPEGLVIEPFLDRTKLVDHAISTVTKNLAEGALIVIFVLVLFLGNWRAGLVVASVIPLSMLFAISLMRVFGVSGNLLSLGAIDFGLIVDGAVIIVEAIVHRLATLNRPAGQLLNGAEMDEEVYQASSKIRSSAAFGEIIILIVYLPLLALGGIEGKMFRPMAQTVAFAILGAFILSLTYVPMLSALALSRNTEHKPNISDRVLGNLARRYQRVVDWALGAKTLILGTALALFVGALLLFGTLGGEFIPTLEEGDFAVETRVLPGSSITYTAEKAQQAAGILLKHFPEVKEVVAKVGSSAIPTDPMPVEACDLIIVLKDKEDWTSADSREGLVEKMSARLSAIPGVTFGFQQPIQMRFNELISGAKQDVVIKIFGEDLQQLDYYAGQVGELVKGLPGATDLYVERATGQSQLVAQIDRNKLAQYGLSVEDVNRTVRAAFAGEVAGQVFEKERRFDLVVRLKEDARQDISHLRQLFVAAPDGRQVPLEQVAKVELVSGPSQIQRDDAKRRVIVGFNVRGRDVESLVQQVQQRIDKQMKFAPGYYVTYGGQFENLQSARARLLLAVPVALLLIFVLLYATFNSVSQSVMIFTAIPLSAIGGVLALWLRGMPFSISAGVGFIALFGVAVLNGIVLIGYFNQLKEEGITDLRARILEGTHVRLRPVLMTATVASLGFLPMALSNSAGGEVQKPLATVVIGGLVTATLLTLLVLPVLYYLEETWMARRAAKKAAADGSPAKLGVAGIVLLLTVGGALLPGRALAQAQAGSESGPLNASRAVAAALAQSGTVLGAEQQLAAQQAAVRAARDFGRTTVQGNFGQYNSARKDNSFTISQPLAWPGYYGSLTALAKVQVATQEQQLALVRADVRRQVRLQYEAAVHARHRLRTLRAQDSLYTEFVRAAQLRFRTGETARLEVATALVQQGETRLRLSQTRTEYAGAVRQLQALLQRPAPVAVADSTLAPLLPQTPTAPGDTAALSRSLLARVLAQQVAVARAETRVTQAQGKPGFSVGYFNQSLIGPQLVDGVTRNYGAGDRFQGVQATVAVPLIQGPQKARVQAARLQEKVAQTGYARYQAELAGQVETLLLQLVEQQQRLQFYEQTGLPQAAVITRVATKAFKAGENGYTEYLLNLDRALRLRTDYLDALLQHNQTVIELDYLLSTGQ</sequence>
<evidence type="ECO:0000256" key="4">
    <source>
        <dbReference type="ARBA" id="ARBA00022475"/>
    </source>
</evidence>
<dbReference type="Pfam" id="PF00873">
    <property type="entry name" value="ACR_tran"/>
    <property type="match status" value="1"/>
</dbReference>
<dbReference type="GO" id="GO:0015562">
    <property type="term" value="F:efflux transmembrane transporter activity"/>
    <property type="evidence" value="ECO:0007669"/>
    <property type="project" value="InterPro"/>
</dbReference>
<dbReference type="InterPro" id="IPR027463">
    <property type="entry name" value="AcrB_DN_DC_subdom"/>
</dbReference>
<evidence type="ECO:0000313" key="10">
    <source>
        <dbReference type="Proteomes" id="UP000284250"/>
    </source>
</evidence>
<dbReference type="PANTHER" id="PTHR32063:SF24">
    <property type="entry name" value="CATION EFFLUX SYSTEM (ACRB_ACRD_ACRF FAMILY)"/>
    <property type="match status" value="1"/>
</dbReference>
<evidence type="ECO:0000313" key="9">
    <source>
        <dbReference type="EMBL" id="RIY12390.1"/>
    </source>
</evidence>
<dbReference type="SUPFAM" id="SSF82693">
    <property type="entry name" value="Multidrug efflux transporter AcrB pore domain, PN1, PN2, PC1 and PC2 subdomains"/>
    <property type="match status" value="3"/>
</dbReference>
<evidence type="ECO:0000256" key="5">
    <source>
        <dbReference type="ARBA" id="ARBA00022692"/>
    </source>
</evidence>
<feature type="transmembrane region" description="Helical" evidence="8">
    <location>
        <begin position="538"/>
        <end position="559"/>
    </location>
</feature>
<feature type="transmembrane region" description="Helical" evidence="8">
    <location>
        <begin position="396"/>
        <end position="419"/>
    </location>
</feature>
<feature type="transmembrane region" description="Helical" evidence="8">
    <location>
        <begin position="1054"/>
        <end position="1072"/>
    </location>
</feature>
<protein>
    <submittedName>
        <fullName evidence="9">CusA/CzcA family heavy metal efflux RND transporter</fullName>
    </submittedName>
</protein>
<reference evidence="9 10" key="2">
    <citation type="submission" date="2019-01" db="EMBL/GenBank/DDBJ databases">
        <title>Hymenobacter humicola sp. nov., isolated from soils in Antarctica.</title>
        <authorList>
            <person name="Sedlacek I."/>
            <person name="Holochova P."/>
            <person name="Kralova S."/>
            <person name="Pantucek R."/>
            <person name="Stankova E."/>
            <person name="Vrbovska V."/>
            <person name="Kristofova L."/>
            <person name="Svec P."/>
            <person name="Busse H.-J."/>
        </authorList>
    </citation>
    <scope>NUCLEOTIDE SEQUENCE [LARGE SCALE GENOMIC DNA]</scope>
    <source>
        <strain evidence="9 10">CCM 8852</strain>
    </source>
</reference>
<dbReference type="Gene3D" id="1.20.1640.10">
    <property type="entry name" value="Multidrug efflux transporter AcrB transmembrane domain"/>
    <property type="match status" value="2"/>
</dbReference>
<dbReference type="GO" id="GO:0005886">
    <property type="term" value="C:plasma membrane"/>
    <property type="evidence" value="ECO:0007669"/>
    <property type="project" value="UniProtKB-SubCell"/>
</dbReference>
<comment type="subcellular location">
    <subcellularLocation>
        <location evidence="1">Cell membrane</location>
        <topology evidence="1">Multi-pass membrane protein</topology>
    </subcellularLocation>
</comment>
<name>A0A418R4B8_9BACT</name>
<keyword evidence="6 8" id="KW-1133">Transmembrane helix</keyword>
<dbReference type="OrthoDB" id="636130at2"/>
<dbReference type="Gene3D" id="3.30.70.1430">
    <property type="entry name" value="Multidrug efflux transporter AcrB pore domain"/>
    <property type="match status" value="2"/>
</dbReference>
<dbReference type="SUPFAM" id="SSF82714">
    <property type="entry name" value="Multidrug efflux transporter AcrB TolC docking domain, DN and DC subdomains"/>
    <property type="match status" value="2"/>
</dbReference>
<reference evidence="9 10" key="1">
    <citation type="submission" date="2018-09" db="EMBL/GenBank/DDBJ databases">
        <authorList>
            <person name="Zeman M."/>
            <person name="Pardy F."/>
        </authorList>
    </citation>
    <scope>NUCLEOTIDE SEQUENCE [LARGE SCALE GENOMIC DNA]</scope>
    <source>
        <strain evidence="9 10">CCM 8852</strain>
    </source>
</reference>
<keyword evidence="4" id="KW-1003">Cell membrane</keyword>
<accession>A0A418R4B8</accession>
<dbReference type="InterPro" id="IPR001036">
    <property type="entry name" value="Acrflvin-R"/>
</dbReference>
<dbReference type="EMBL" id="QYCN01000005">
    <property type="protein sequence ID" value="RIY12390.1"/>
    <property type="molecule type" value="Genomic_DNA"/>
</dbReference>
<proteinExistence type="inferred from homology"/>
<dbReference type="RefSeq" id="WP_119654706.1">
    <property type="nucleotide sequence ID" value="NZ_JBHUOI010000034.1"/>
</dbReference>
<dbReference type="SUPFAM" id="SSF82866">
    <property type="entry name" value="Multidrug efflux transporter AcrB transmembrane domain"/>
    <property type="match status" value="2"/>
</dbReference>
<dbReference type="GO" id="GO:0042910">
    <property type="term" value="F:xenobiotic transmembrane transporter activity"/>
    <property type="evidence" value="ECO:0007669"/>
    <property type="project" value="TreeGrafter"/>
</dbReference>
<gene>
    <name evidence="9" type="ORF">D0T11_05100</name>
</gene>
<dbReference type="Gene3D" id="3.30.70.1320">
    <property type="entry name" value="Multidrug efflux transporter AcrB pore domain like"/>
    <property type="match status" value="1"/>
</dbReference>
<dbReference type="Proteomes" id="UP000284250">
    <property type="component" value="Unassembled WGS sequence"/>
</dbReference>
<feature type="transmembrane region" description="Helical" evidence="8">
    <location>
        <begin position="344"/>
        <end position="363"/>
    </location>
</feature>
<feature type="transmembrane region" description="Helical" evidence="8">
    <location>
        <begin position="1009"/>
        <end position="1034"/>
    </location>
</feature>
<evidence type="ECO:0000256" key="3">
    <source>
        <dbReference type="ARBA" id="ARBA00022448"/>
    </source>
</evidence>
<evidence type="ECO:0000256" key="1">
    <source>
        <dbReference type="ARBA" id="ARBA00004651"/>
    </source>
</evidence>
<evidence type="ECO:0000256" key="8">
    <source>
        <dbReference type="SAM" id="Phobius"/>
    </source>
</evidence>
<dbReference type="PANTHER" id="PTHR32063">
    <property type="match status" value="1"/>
</dbReference>
<organism evidence="9 10">
    <name type="scientific">Hymenobacter rubripertinctus</name>
    <dbReference type="NCBI Taxonomy" id="2029981"/>
    <lineage>
        <taxon>Bacteria</taxon>
        <taxon>Pseudomonadati</taxon>
        <taxon>Bacteroidota</taxon>
        <taxon>Cytophagia</taxon>
        <taxon>Cytophagales</taxon>
        <taxon>Hymenobacteraceae</taxon>
        <taxon>Hymenobacter</taxon>
    </lineage>
</organism>
<keyword evidence="5 8" id="KW-0812">Transmembrane</keyword>
<keyword evidence="10" id="KW-1185">Reference proteome</keyword>
<comment type="caution">
    <text evidence="9">The sequence shown here is derived from an EMBL/GenBank/DDBJ whole genome shotgun (WGS) entry which is preliminary data.</text>
</comment>
<feature type="transmembrane region" description="Helical" evidence="8">
    <location>
        <begin position="370"/>
        <end position="390"/>
    </location>
</feature>
<evidence type="ECO:0000256" key="7">
    <source>
        <dbReference type="ARBA" id="ARBA00023136"/>
    </source>
</evidence>
<dbReference type="Gene3D" id="3.30.2090.10">
    <property type="entry name" value="Multidrug efflux transporter AcrB TolC docking domain, DN and DC subdomains"/>
    <property type="match status" value="2"/>
</dbReference>
<feature type="transmembrane region" description="Helical" evidence="8">
    <location>
        <begin position="879"/>
        <end position="898"/>
    </location>
</feature>
<keyword evidence="3" id="KW-0813">Transport</keyword>
<feature type="transmembrane region" description="Helical" evidence="8">
    <location>
        <begin position="454"/>
        <end position="473"/>
    </location>
</feature>
<dbReference type="NCBIfam" id="TIGR00914">
    <property type="entry name" value="2A0601"/>
    <property type="match status" value="1"/>
</dbReference>
<keyword evidence="7 8" id="KW-0472">Membrane</keyword>
<dbReference type="PRINTS" id="PR00702">
    <property type="entry name" value="ACRIFLAVINRP"/>
</dbReference>
<evidence type="ECO:0000256" key="6">
    <source>
        <dbReference type="ARBA" id="ARBA00022989"/>
    </source>
</evidence>
<feature type="transmembrane region" description="Helical" evidence="8">
    <location>
        <begin position="485"/>
        <end position="508"/>
    </location>
</feature>
<dbReference type="GO" id="GO:0008324">
    <property type="term" value="F:monoatomic cation transmembrane transporter activity"/>
    <property type="evidence" value="ECO:0007669"/>
    <property type="project" value="InterPro"/>
</dbReference>
<evidence type="ECO:0000256" key="2">
    <source>
        <dbReference type="ARBA" id="ARBA00010942"/>
    </source>
</evidence>